<feature type="compositionally biased region" description="Polar residues" evidence="1">
    <location>
        <begin position="228"/>
        <end position="243"/>
    </location>
</feature>
<proteinExistence type="predicted"/>
<keyword evidence="3" id="KW-1185">Reference proteome</keyword>
<evidence type="ECO:0000313" key="3">
    <source>
        <dbReference type="Proteomes" id="UP000325780"/>
    </source>
</evidence>
<dbReference type="Proteomes" id="UP000325780">
    <property type="component" value="Unassembled WGS sequence"/>
</dbReference>
<accession>A0A5N6TTM8</accession>
<dbReference type="OrthoDB" id="5366332at2759"/>
<organism evidence="2 3">
    <name type="scientific">Aspergillus avenaceus</name>
    <dbReference type="NCBI Taxonomy" id="36643"/>
    <lineage>
        <taxon>Eukaryota</taxon>
        <taxon>Fungi</taxon>
        <taxon>Dikarya</taxon>
        <taxon>Ascomycota</taxon>
        <taxon>Pezizomycotina</taxon>
        <taxon>Eurotiomycetes</taxon>
        <taxon>Eurotiomycetidae</taxon>
        <taxon>Eurotiales</taxon>
        <taxon>Aspergillaceae</taxon>
        <taxon>Aspergillus</taxon>
        <taxon>Aspergillus subgen. Circumdati</taxon>
    </lineage>
</organism>
<feature type="compositionally biased region" description="Basic residues" evidence="1">
    <location>
        <begin position="149"/>
        <end position="159"/>
    </location>
</feature>
<evidence type="ECO:0000256" key="1">
    <source>
        <dbReference type="SAM" id="MobiDB-lite"/>
    </source>
</evidence>
<protein>
    <submittedName>
        <fullName evidence="2">Uncharacterized protein</fullName>
    </submittedName>
</protein>
<sequence length="396" mass="43106">MTAVTCHRHSHGGYLYNGDHNNSNNSRPLHIVQTSLAPTPLAPGTTDTASCLAGSQLSPSLDITSSTLNNLPDTNTATLVLTGITVDTCTSSTKLDPALHDLVDDMSVSEPQDKHTKSTPPSSVSGKSRIPKRKRTVSPPSPSSSSPGGHRRSTSRSTRRSTNTNYQNSVHSHRRAATVTALTPSVPSKDPEIKREDLLALHRESCRLFQDSDNTKSNQPAEPPAPSNVPTAPQDTIPASSEAGSPPVSPVLRTQLSFTSKNPASQNLKGPTLRTSSVASTALDEIYSSPVHTSATVIDWTSPSTRRREYKKIDRASSGVRGFWRRVAPKWCQSRQDRTPFFEEKDGKGNYEGSVRRFRMDLPDDPVPDQKLSAIRGLKLKQKLATSKMSNRRRAD</sequence>
<dbReference type="EMBL" id="ML742122">
    <property type="protein sequence ID" value="KAE8149469.1"/>
    <property type="molecule type" value="Genomic_DNA"/>
</dbReference>
<evidence type="ECO:0000313" key="2">
    <source>
        <dbReference type="EMBL" id="KAE8149469.1"/>
    </source>
</evidence>
<feature type="region of interest" description="Disordered" evidence="1">
    <location>
        <begin position="211"/>
        <end position="251"/>
    </location>
</feature>
<feature type="region of interest" description="Disordered" evidence="1">
    <location>
        <begin position="108"/>
        <end position="192"/>
    </location>
</feature>
<name>A0A5N6TTM8_ASPAV</name>
<gene>
    <name evidence="2" type="ORF">BDV25DRAFT_2180</name>
</gene>
<dbReference type="AlphaFoldDB" id="A0A5N6TTM8"/>
<feature type="compositionally biased region" description="Polar residues" evidence="1">
    <location>
        <begin position="211"/>
        <end position="220"/>
    </location>
</feature>
<reference evidence="2 3" key="1">
    <citation type="submission" date="2019-04" db="EMBL/GenBank/DDBJ databases">
        <title>Friends and foes A comparative genomics study of 23 Aspergillus species from section Flavi.</title>
        <authorList>
            <consortium name="DOE Joint Genome Institute"/>
            <person name="Kjaerbolling I."/>
            <person name="Vesth T."/>
            <person name="Frisvad J.C."/>
            <person name="Nybo J.L."/>
            <person name="Theobald S."/>
            <person name="Kildgaard S."/>
            <person name="Isbrandt T."/>
            <person name="Kuo A."/>
            <person name="Sato A."/>
            <person name="Lyhne E.K."/>
            <person name="Kogle M.E."/>
            <person name="Wiebenga A."/>
            <person name="Kun R.S."/>
            <person name="Lubbers R.J."/>
            <person name="Makela M.R."/>
            <person name="Barry K."/>
            <person name="Chovatia M."/>
            <person name="Clum A."/>
            <person name="Daum C."/>
            <person name="Haridas S."/>
            <person name="He G."/>
            <person name="LaButti K."/>
            <person name="Lipzen A."/>
            <person name="Mondo S."/>
            <person name="Riley R."/>
            <person name="Salamov A."/>
            <person name="Simmons B.A."/>
            <person name="Magnuson J.K."/>
            <person name="Henrissat B."/>
            <person name="Mortensen U.H."/>
            <person name="Larsen T.O."/>
            <person name="Devries R.P."/>
            <person name="Grigoriev I.V."/>
            <person name="Machida M."/>
            <person name="Baker S.E."/>
            <person name="Andersen M.R."/>
        </authorList>
    </citation>
    <scope>NUCLEOTIDE SEQUENCE [LARGE SCALE GENOMIC DNA]</scope>
    <source>
        <strain evidence="2 3">IBT 18842</strain>
    </source>
</reference>